<dbReference type="GO" id="GO:0031640">
    <property type="term" value="P:killing of cells of another organism"/>
    <property type="evidence" value="ECO:0007669"/>
    <property type="project" value="UniProtKB-KW"/>
</dbReference>
<evidence type="ECO:0000313" key="12">
    <source>
        <dbReference type="Ensembl" id="ENSMFAP00000062834.1"/>
    </source>
</evidence>
<dbReference type="GO" id="GO:0006979">
    <property type="term" value="P:response to oxidative stress"/>
    <property type="evidence" value="ECO:0007669"/>
    <property type="project" value="Ensembl"/>
</dbReference>
<dbReference type="GO" id="GO:0050689">
    <property type="term" value="P:negative regulation of defense response to virus by host"/>
    <property type="evidence" value="ECO:0007669"/>
    <property type="project" value="Ensembl"/>
</dbReference>
<dbReference type="GO" id="GO:0046629">
    <property type="term" value="P:gamma-delta T cell activation"/>
    <property type="evidence" value="ECO:0007669"/>
    <property type="project" value="Ensembl"/>
</dbReference>
<evidence type="ECO:0000259" key="11">
    <source>
        <dbReference type="PROSITE" id="PS50835"/>
    </source>
</evidence>
<dbReference type="GeneTree" id="ENSGT01150000286995"/>
<comment type="similarity">
    <text evidence="8">Belongs to the MHC class I family. MIC subfamily.</text>
</comment>
<sequence>MLSYFQEEVSSVVFSSPELHSLRYNVTVLSRDGSVQSEFLAEGHLDSQLFVRYDRETRRARPQGQWAEAVLGAKTWDTETGDLTENGKDLRRTLTHIEGQKGGLHSLQDIQNCEIYEDGSTGGSRHFYYDGERFLSLNLATQEWTVAQSSRAQTLAMNFWKEDTMKTNTHYHAMQADCLKKLRRYQKSRVAVRRTAPPMVNVTHSEASEGNITVTCRASGFYPRNIALTWRQDGVSLNHDAQRWGGILPDQNGTYQTWVATRIRQGEEQRFACYMEHSGNHSTHTVPSGKPPVLQSERLNLLYVPVAVAVVTAFIIIRVHCCKKKKTSAAEGPELVSLQTLDQHPVELKDIQKVKELPVLLVVLQFHVVLLQPMQRQLRLIIHEDLHWLGGRKGWGTGGGQSGGVKPGGVEEADLQYTPWGDGEERED</sequence>
<gene>
    <name evidence="12" type="primary">MICB</name>
</gene>
<evidence type="ECO:0000256" key="1">
    <source>
        <dbReference type="ARBA" id="ARBA00004251"/>
    </source>
</evidence>
<dbReference type="Pfam" id="PF07654">
    <property type="entry name" value="C1-set"/>
    <property type="match status" value="1"/>
</dbReference>
<evidence type="ECO:0000256" key="2">
    <source>
        <dbReference type="ARBA" id="ARBA00022475"/>
    </source>
</evidence>
<dbReference type="GO" id="GO:0009897">
    <property type="term" value="C:external side of plasma membrane"/>
    <property type="evidence" value="ECO:0007669"/>
    <property type="project" value="TreeGrafter"/>
</dbReference>
<keyword evidence="13" id="KW-1185">Reference proteome</keyword>
<dbReference type="Ensembl" id="ENSMFAT00000079431.1">
    <property type="protein sequence ID" value="ENSMFAP00000062834.1"/>
    <property type="gene ID" value="ENSMFAG00000031024.2"/>
</dbReference>
<reference evidence="12" key="2">
    <citation type="submission" date="2025-08" db="UniProtKB">
        <authorList>
            <consortium name="Ensembl"/>
        </authorList>
    </citation>
    <scope>IDENTIFICATION</scope>
</reference>
<dbReference type="SUPFAM" id="SSF48726">
    <property type="entry name" value="Immunoglobulin"/>
    <property type="match status" value="1"/>
</dbReference>
<dbReference type="SUPFAM" id="SSF54452">
    <property type="entry name" value="MHC antigen-recognition domain"/>
    <property type="match status" value="1"/>
</dbReference>
<reference evidence="12" key="3">
    <citation type="submission" date="2025-09" db="UniProtKB">
        <authorList>
            <consortium name="Ensembl"/>
        </authorList>
    </citation>
    <scope>IDENTIFICATION</scope>
</reference>
<name>A0A7N9DFQ5_MACFA</name>
<dbReference type="InterPro" id="IPR007110">
    <property type="entry name" value="Ig-like_dom"/>
</dbReference>
<dbReference type="PANTHER" id="PTHR16675">
    <property type="entry name" value="MHC CLASS I-RELATED"/>
    <property type="match status" value="1"/>
</dbReference>
<dbReference type="InterPro" id="IPR003597">
    <property type="entry name" value="Ig_C1-set"/>
</dbReference>
<accession>A0A7N9DFQ5</accession>
<keyword evidence="6" id="KW-1015">Disulfide bond</keyword>
<feature type="transmembrane region" description="Helical" evidence="10">
    <location>
        <begin position="301"/>
        <end position="319"/>
    </location>
</feature>
<evidence type="ECO:0000256" key="10">
    <source>
        <dbReference type="SAM" id="Phobius"/>
    </source>
</evidence>
<dbReference type="InterPro" id="IPR011162">
    <property type="entry name" value="MHC_I/II-like_Ag-recog"/>
</dbReference>
<keyword evidence="10" id="KW-1133">Transmembrane helix</keyword>
<comment type="subcellular location">
    <subcellularLocation>
        <location evidence="1">Cell membrane</location>
        <topology evidence="1">Single-pass type I membrane protein</topology>
    </subcellularLocation>
</comment>
<evidence type="ECO:0000256" key="5">
    <source>
        <dbReference type="ARBA" id="ARBA00023136"/>
    </source>
</evidence>
<dbReference type="InterPro" id="IPR036179">
    <property type="entry name" value="Ig-like_dom_sf"/>
</dbReference>
<dbReference type="AlphaFoldDB" id="A0A7N9DFQ5"/>
<keyword evidence="5 10" id="KW-0472">Membrane</keyword>
<evidence type="ECO:0000313" key="13">
    <source>
        <dbReference type="Proteomes" id="UP000233100"/>
    </source>
</evidence>
<dbReference type="Gene3D" id="2.60.40.10">
    <property type="entry name" value="Immunoglobulins"/>
    <property type="match status" value="1"/>
</dbReference>
<dbReference type="Gene3D" id="3.30.500.10">
    <property type="entry name" value="MHC class I-like antigen recognition-like"/>
    <property type="match status" value="1"/>
</dbReference>
<dbReference type="SMART" id="SM00407">
    <property type="entry name" value="IGc1"/>
    <property type="match status" value="1"/>
</dbReference>
<evidence type="ECO:0000256" key="7">
    <source>
        <dbReference type="ARBA" id="ARBA00023180"/>
    </source>
</evidence>
<dbReference type="FunFam" id="3.30.500.10:FF:000003">
    <property type="entry name" value="IgG receptor FcRn large subunit p51"/>
    <property type="match status" value="1"/>
</dbReference>
<dbReference type="PANTHER" id="PTHR16675:SF154">
    <property type="entry name" value="MHC CLASS I POLYPEPTIDE-RELATED SEQUENCE A-RELATED"/>
    <property type="match status" value="1"/>
</dbReference>
<evidence type="ECO:0000256" key="3">
    <source>
        <dbReference type="ARBA" id="ARBA00022729"/>
    </source>
</evidence>
<dbReference type="PROSITE" id="PS50835">
    <property type="entry name" value="IG_LIKE"/>
    <property type="match status" value="1"/>
</dbReference>
<proteinExistence type="inferred from homology"/>
<dbReference type="FunFam" id="2.60.40.10:FF:000204">
    <property type="entry name" value="Major histocompatibility complex, class I-related protein"/>
    <property type="match status" value="1"/>
</dbReference>
<dbReference type="GO" id="GO:0009408">
    <property type="term" value="P:response to heat"/>
    <property type="evidence" value="ECO:0007669"/>
    <property type="project" value="Ensembl"/>
</dbReference>
<feature type="region of interest" description="Disordered" evidence="9">
    <location>
        <begin position="399"/>
        <end position="428"/>
    </location>
</feature>
<dbReference type="Pfam" id="PF00129">
    <property type="entry name" value="MHC_I"/>
    <property type="match status" value="1"/>
</dbReference>
<organism evidence="12 13">
    <name type="scientific">Macaca fascicularis</name>
    <name type="common">Crab-eating macaque</name>
    <name type="synonym">Cynomolgus monkey</name>
    <dbReference type="NCBI Taxonomy" id="9541"/>
    <lineage>
        <taxon>Eukaryota</taxon>
        <taxon>Metazoa</taxon>
        <taxon>Chordata</taxon>
        <taxon>Craniata</taxon>
        <taxon>Vertebrata</taxon>
        <taxon>Euteleostomi</taxon>
        <taxon>Mammalia</taxon>
        <taxon>Eutheria</taxon>
        <taxon>Euarchontoglires</taxon>
        <taxon>Primates</taxon>
        <taxon>Haplorrhini</taxon>
        <taxon>Catarrhini</taxon>
        <taxon>Cercopithecidae</taxon>
        <taxon>Cercopithecinae</taxon>
        <taxon>Macaca</taxon>
    </lineage>
</organism>
<dbReference type="GO" id="GO:0032526">
    <property type="term" value="P:response to retinoic acid"/>
    <property type="evidence" value="ECO:0007669"/>
    <property type="project" value="Ensembl"/>
</dbReference>
<protein>
    <submittedName>
        <fullName evidence="12">MHC class I polypeptide-related sequence B</fullName>
    </submittedName>
</protein>
<dbReference type="Proteomes" id="UP000233100">
    <property type="component" value="Chromosome 4"/>
</dbReference>
<feature type="domain" description="Ig-like" evidence="11">
    <location>
        <begin position="198"/>
        <end position="287"/>
    </location>
</feature>
<dbReference type="GO" id="GO:0002429">
    <property type="term" value="P:immune response-activating cell surface receptor signaling pathway"/>
    <property type="evidence" value="ECO:0007669"/>
    <property type="project" value="Ensembl"/>
</dbReference>
<reference evidence="12 13" key="1">
    <citation type="submission" date="2013-03" db="EMBL/GenBank/DDBJ databases">
        <authorList>
            <person name="Warren W."/>
            <person name="Wilson R.K."/>
        </authorList>
    </citation>
    <scope>NUCLEOTIDE SEQUENCE</scope>
</reference>
<evidence type="ECO:0000256" key="6">
    <source>
        <dbReference type="ARBA" id="ARBA00023157"/>
    </source>
</evidence>
<evidence type="ECO:0000256" key="9">
    <source>
        <dbReference type="SAM" id="MobiDB-lite"/>
    </source>
</evidence>
<dbReference type="GO" id="GO:0006955">
    <property type="term" value="P:immune response"/>
    <property type="evidence" value="ECO:0007669"/>
    <property type="project" value="TreeGrafter"/>
</dbReference>
<keyword evidence="7" id="KW-0325">Glycoprotein</keyword>
<dbReference type="InterPro" id="IPR037055">
    <property type="entry name" value="MHC_I-like_Ag-recog_sf"/>
</dbReference>
<evidence type="ECO:0000256" key="4">
    <source>
        <dbReference type="ARBA" id="ARBA00022852"/>
    </source>
</evidence>
<dbReference type="Bgee" id="ENSMFAG00000031024">
    <property type="expression patterns" value="Expressed in bone marrow and 12 other cell types or tissues"/>
</dbReference>
<keyword evidence="3" id="KW-0732">Signal</keyword>
<dbReference type="InterPro" id="IPR013783">
    <property type="entry name" value="Ig-like_fold"/>
</dbReference>
<keyword evidence="2" id="KW-1003">Cell membrane</keyword>
<dbReference type="InterPro" id="IPR050208">
    <property type="entry name" value="MHC_class-I_related"/>
</dbReference>
<keyword evidence="4" id="KW-0204">Cytolysis</keyword>
<evidence type="ECO:0000256" key="8">
    <source>
        <dbReference type="ARBA" id="ARBA00060991"/>
    </source>
</evidence>
<dbReference type="InterPro" id="IPR011161">
    <property type="entry name" value="MHC_I-like_Ag-recog"/>
</dbReference>
<dbReference type="GO" id="GO:0046703">
    <property type="term" value="F:natural killer cell lectin-like receptor binding"/>
    <property type="evidence" value="ECO:0007669"/>
    <property type="project" value="Ensembl"/>
</dbReference>
<keyword evidence="10" id="KW-0812">Transmembrane</keyword>
<dbReference type="GO" id="GO:0005615">
    <property type="term" value="C:extracellular space"/>
    <property type="evidence" value="ECO:0007669"/>
    <property type="project" value="TreeGrafter"/>
</dbReference>